<reference evidence="3 4" key="1">
    <citation type="submission" date="2019-03" db="EMBL/GenBank/DDBJ databases">
        <title>Draft genome sequences of novel Actinobacteria.</title>
        <authorList>
            <person name="Sahin N."/>
            <person name="Ay H."/>
            <person name="Saygin H."/>
        </authorList>
    </citation>
    <scope>NUCLEOTIDE SEQUENCE [LARGE SCALE GENOMIC DNA]</scope>
    <source>
        <strain evidence="3 4">H3C3</strain>
    </source>
</reference>
<proteinExistence type="predicted"/>
<organism evidence="3 4">
    <name type="scientific">Actinomadura rubrisoli</name>
    <dbReference type="NCBI Taxonomy" id="2530368"/>
    <lineage>
        <taxon>Bacteria</taxon>
        <taxon>Bacillati</taxon>
        <taxon>Actinomycetota</taxon>
        <taxon>Actinomycetes</taxon>
        <taxon>Streptosporangiales</taxon>
        <taxon>Thermomonosporaceae</taxon>
        <taxon>Actinomadura</taxon>
    </lineage>
</organism>
<feature type="region of interest" description="Disordered" evidence="1">
    <location>
        <begin position="1"/>
        <end position="41"/>
    </location>
</feature>
<dbReference type="Proteomes" id="UP000294513">
    <property type="component" value="Unassembled WGS sequence"/>
</dbReference>
<feature type="compositionally biased region" description="Gly residues" evidence="1">
    <location>
        <begin position="25"/>
        <end position="40"/>
    </location>
</feature>
<dbReference type="CDD" id="cd00081">
    <property type="entry name" value="Hint"/>
    <property type="match status" value="1"/>
</dbReference>
<feature type="non-terminal residue" evidence="3">
    <location>
        <position position="1"/>
    </location>
</feature>
<dbReference type="Gene3D" id="2.170.16.10">
    <property type="entry name" value="Hedgehog/Intein (Hint) domain"/>
    <property type="match status" value="1"/>
</dbReference>
<name>A0A4R4ZKW8_9ACTN</name>
<sequence length="353" mass="37763">PDTAPVPGAPGQGSGSDPGQKGAEGSQGAGPGGWGTGGQGKFSWTEALRQADNFMLGLMMGALEVTPLGPILMIPGVKEAIAKPVGMDPDSGAWKAGGYVWDAIGLIGGGGGAAKAIGKEGATKGGGWFLKRLRQCVAPKNSFVAGTAILMGDGSYKAIEKVKVGDEVQATDPRTGKTEKKSVTALISGYGKKDLVKVTIDTDGKRGAKTGIVTATEGHPFWVRRKRAWVRAADLRSGMWLHTSAGLHTYNVRAGGAAVLVHNAGGDDWDEYWKKLRESWDPGDLDDDGYHSPESREEQKKEFERALKELKELRGHPLSEEERRILHEHITKRGYDYEVFPARLIRVVGHSRA</sequence>
<dbReference type="RefSeq" id="WP_279499816.1">
    <property type="nucleotide sequence ID" value="NZ_SMKU01000721.1"/>
</dbReference>
<gene>
    <name evidence="3" type="ORF">E1298_47100</name>
</gene>
<dbReference type="Pfam" id="PF07591">
    <property type="entry name" value="PT-HINT"/>
    <property type="match status" value="1"/>
</dbReference>
<dbReference type="SMART" id="SM00306">
    <property type="entry name" value="HintN"/>
    <property type="match status" value="1"/>
</dbReference>
<dbReference type="EMBL" id="SMKU01000721">
    <property type="protein sequence ID" value="TDD58474.1"/>
    <property type="molecule type" value="Genomic_DNA"/>
</dbReference>
<dbReference type="InterPro" id="IPR003587">
    <property type="entry name" value="Hint_dom_N"/>
</dbReference>
<protein>
    <recommendedName>
        <fullName evidence="2">Hint domain-containing protein</fullName>
    </recommendedName>
</protein>
<dbReference type="InterPro" id="IPR036844">
    <property type="entry name" value="Hint_dom_sf"/>
</dbReference>
<evidence type="ECO:0000256" key="1">
    <source>
        <dbReference type="SAM" id="MobiDB-lite"/>
    </source>
</evidence>
<accession>A0A4R4ZKW8</accession>
<keyword evidence="4" id="KW-1185">Reference proteome</keyword>
<evidence type="ECO:0000313" key="3">
    <source>
        <dbReference type="EMBL" id="TDD58474.1"/>
    </source>
</evidence>
<dbReference type="SUPFAM" id="SSF51294">
    <property type="entry name" value="Hedgehog/intein (Hint) domain"/>
    <property type="match status" value="1"/>
</dbReference>
<dbReference type="AlphaFoldDB" id="A0A4R4ZKW8"/>
<feature type="domain" description="Hint" evidence="2">
    <location>
        <begin position="140"/>
        <end position="245"/>
    </location>
</feature>
<comment type="caution">
    <text evidence="3">The sequence shown here is derived from an EMBL/GenBank/DDBJ whole genome shotgun (WGS) entry which is preliminary data.</text>
</comment>
<evidence type="ECO:0000313" key="4">
    <source>
        <dbReference type="Proteomes" id="UP000294513"/>
    </source>
</evidence>
<evidence type="ECO:0000259" key="2">
    <source>
        <dbReference type="SMART" id="SM00306"/>
    </source>
</evidence>